<evidence type="ECO:0000313" key="2">
    <source>
        <dbReference type="EMBL" id="PSR86946.1"/>
    </source>
</evidence>
<proteinExistence type="predicted"/>
<sequence length="647" mass="72333">MSKVVEVLKKRVMDLLDRYPLSLYFVAVEQSWMDVAEAAARQLAKAPIENLFVEEMEEFPTDAYHRLLKYHHAHTVVVADIAAQYSNGAKRWKKLKLHNHGDDFLTAKAMVPILLPVLGMNLEWKKEREGSASRFMGSLTAIMNKSRTMASDIEKAISNTQHTPLPGSPIMSSQSITTAEAPFNNIKADIILKTSDDVQFHVWSIILAEASSFFHDMFTLPQPTISQTAPVIPVLEASQVIDPLLRLCYPVDDPVLTDLSLLGRVWEAARKYALDEATKLATTAVHAFISTSPLQVFALACRLEAEEEVKLAAKAWKSSETFRSLISSGNSEVFDYTIAGASYIHEMSGIPSGAYYRLLSFLRADHDPDTPICTTPVIGHPEIETTKHPFSFDIPCSADADVVIRSSDGVDFRVHKLMLRSATAEGLLQGDATTQMVVEGLPVIEVAVCGEILAEILKLCYPMYKFLVEDCSIIRQMLQIASLYKMSKVVEVLKKRVMDLLDRYPLSLYFVAVEQSWMDVAEAAARQLAKAPIENLFVEEMEEFPTDAYHRLLKYHHAHTVIVANIAAQYSNGAKRWMKLKLHNHGDDFLTAKAMVPILLPVVEMNLEWKREREGSASRFMGSLTAIMYKSQSMVSDIEEAISNVSA</sequence>
<organism evidence="2 3">
    <name type="scientific">Hermanssonia centrifuga</name>
    <dbReference type="NCBI Taxonomy" id="98765"/>
    <lineage>
        <taxon>Eukaryota</taxon>
        <taxon>Fungi</taxon>
        <taxon>Dikarya</taxon>
        <taxon>Basidiomycota</taxon>
        <taxon>Agaricomycotina</taxon>
        <taxon>Agaricomycetes</taxon>
        <taxon>Polyporales</taxon>
        <taxon>Meruliaceae</taxon>
        <taxon>Hermanssonia</taxon>
    </lineage>
</organism>
<protein>
    <recommendedName>
        <fullName evidence="1">BTB domain-containing protein</fullName>
    </recommendedName>
</protein>
<dbReference type="Proteomes" id="UP000186601">
    <property type="component" value="Unassembled WGS sequence"/>
</dbReference>
<dbReference type="OrthoDB" id="3164835at2759"/>
<dbReference type="PROSITE" id="PS50097">
    <property type="entry name" value="BTB"/>
    <property type="match status" value="1"/>
</dbReference>
<evidence type="ECO:0000313" key="3">
    <source>
        <dbReference type="Proteomes" id="UP000186601"/>
    </source>
</evidence>
<dbReference type="SMART" id="SM00225">
    <property type="entry name" value="BTB"/>
    <property type="match status" value="2"/>
</dbReference>
<dbReference type="Pfam" id="PF00651">
    <property type="entry name" value="BTB"/>
    <property type="match status" value="1"/>
</dbReference>
<comment type="caution">
    <text evidence="2">The sequence shown here is derived from an EMBL/GenBank/DDBJ whole genome shotgun (WGS) entry which is preliminary data.</text>
</comment>
<feature type="domain" description="BTB" evidence="1">
    <location>
        <begin position="188"/>
        <end position="249"/>
    </location>
</feature>
<dbReference type="STRING" id="98765.A0A2R6P8G2"/>
<accession>A0A2R6P8G2</accession>
<keyword evidence="3" id="KW-1185">Reference proteome</keyword>
<dbReference type="Gene3D" id="3.30.710.10">
    <property type="entry name" value="Potassium Channel Kv1.1, Chain A"/>
    <property type="match status" value="1"/>
</dbReference>
<dbReference type="AlphaFoldDB" id="A0A2R6P8G2"/>
<dbReference type="InterPro" id="IPR011333">
    <property type="entry name" value="SKP1/BTB/POZ_sf"/>
</dbReference>
<name>A0A2R6P8G2_9APHY</name>
<gene>
    <name evidence="2" type="ORF">PHLCEN_2v5294</name>
</gene>
<dbReference type="SUPFAM" id="SSF54695">
    <property type="entry name" value="POZ domain"/>
    <property type="match status" value="1"/>
</dbReference>
<dbReference type="EMBL" id="MLYV02000521">
    <property type="protein sequence ID" value="PSR86946.1"/>
    <property type="molecule type" value="Genomic_DNA"/>
</dbReference>
<reference evidence="2 3" key="1">
    <citation type="submission" date="2018-02" db="EMBL/GenBank/DDBJ databases">
        <title>Genome sequence of the basidiomycete white-rot fungus Phlebia centrifuga.</title>
        <authorList>
            <person name="Granchi Z."/>
            <person name="Peng M."/>
            <person name="de Vries R.P."/>
            <person name="Hilden K."/>
            <person name="Makela M.R."/>
            <person name="Grigoriev I."/>
            <person name="Riley R."/>
        </authorList>
    </citation>
    <scope>NUCLEOTIDE SEQUENCE [LARGE SCALE GENOMIC DNA]</scope>
    <source>
        <strain evidence="2 3">FBCC195</strain>
    </source>
</reference>
<evidence type="ECO:0000259" key="1">
    <source>
        <dbReference type="PROSITE" id="PS50097"/>
    </source>
</evidence>
<dbReference type="InterPro" id="IPR000210">
    <property type="entry name" value="BTB/POZ_dom"/>
</dbReference>
<dbReference type="CDD" id="cd18186">
    <property type="entry name" value="BTB_POZ_ZBTB_KLHL-like"/>
    <property type="match status" value="1"/>
</dbReference>